<dbReference type="InterPro" id="IPR006083">
    <property type="entry name" value="PRK/URK"/>
</dbReference>
<reference evidence="2 3" key="1">
    <citation type="submission" date="2021-01" db="EMBL/GenBank/DDBJ databases">
        <title>Whole genome shotgun sequence of Actinoplanes deccanensis NBRC 13994.</title>
        <authorList>
            <person name="Komaki H."/>
            <person name="Tamura T."/>
        </authorList>
    </citation>
    <scope>NUCLEOTIDE SEQUENCE [LARGE SCALE GENOMIC DNA]</scope>
    <source>
        <strain evidence="2 3">NBRC 13994</strain>
    </source>
</reference>
<protein>
    <submittedName>
        <fullName evidence="2">Uridine kinase</fullName>
    </submittedName>
</protein>
<dbReference type="SUPFAM" id="SSF52540">
    <property type="entry name" value="P-loop containing nucleoside triphosphate hydrolases"/>
    <property type="match status" value="1"/>
</dbReference>
<dbReference type="EMBL" id="BOMI01000108">
    <property type="protein sequence ID" value="GID76796.1"/>
    <property type="molecule type" value="Genomic_DNA"/>
</dbReference>
<dbReference type="GO" id="GO:0016301">
    <property type="term" value="F:kinase activity"/>
    <property type="evidence" value="ECO:0007669"/>
    <property type="project" value="UniProtKB-KW"/>
</dbReference>
<dbReference type="Pfam" id="PF00485">
    <property type="entry name" value="PRK"/>
    <property type="match status" value="1"/>
</dbReference>
<feature type="domain" description="Phosphoribulokinase/uridine kinase" evidence="1">
    <location>
        <begin position="10"/>
        <end position="154"/>
    </location>
</feature>
<evidence type="ECO:0000259" key="1">
    <source>
        <dbReference type="Pfam" id="PF00485"/>
    </source>
</evidence>
<evidence type="ECO:0000313" key="3">
    <source>
        <dbReference type="Proteomes" id="UP000609879"/>
    </source>
</evidence>
<name>A0ABQ3Y9Z0_9ACTN</name>
<dbReference type="Gene3D" id="3.40.50.300">
    <property type="entry name" value="P-loop containing nucleotide triphosphate hydrolases"/>
    <property type="match status" value="1"/>
</dbReference>
<proteinExistence type="predicted"/>
<comment type="caution">
    <text evidence="2">The sequence shown here is derived from an EMBL/GenBank/DDBJ whole genome shotgun (WGS) entry which is preliminary data.</text>
</comment>
<keyword evidence="3" id="KW-1185">Reference proteome</keyword>
<dbReference type="InterPro" id="IPR027417">
    <property type="entry name" value="P-loop_NTPase"/>
</dbReference>
<keyword evidence="2" id="KW-0418">Kinase</keyword>
<organism evidence="2 3">
    <name type="scientific">Paractinoplanes deccanensis</name>
    <dbReference type="NCBI Taxonomy" id="113561"/>
    <lineage>
        <taxon>Bacteria</taxon>
        <taxon>Bacillati</taxon>
        <taxon>Actinomycetota</taxon>
        <taxon>Actinomycetes</taxon>
        <taxon>Micromonosporales</taxon>
        <taxon>Micromonosporaceae</taxon>
        <taxon>Paractinoplanes</taxon>
    </lineage>
</organism>
<keyword evidence="2" id="KW-0808">Transferase</keyword>
<accession>A0ABQ3Y9Z0</accession>
<sequence length="201" mass="22162">MPVGLDAVRVGVDGVDGVGKSTFAAALAGVLRARGRPVVHVSVDDFHHPAAVRHRRGRDSAEGFWLDSYDYAALVREVLDPFAPGGSRRFRRAAHDLRTDQVLDLDWEVAPRGTVLIVDGLFLHRDELAGRWELSVLLDAPFEVTVARMARRDGSHPDPDHPSQARYVGGQRRYFAACDPRSRADVVVDASDWRTAAIVHP</sequence>
<evidence type="ECO:0000313" key="2">
    <source>
        <dbReference type="EMBL" id="GID76796.1"/>
    </source>
</evidence>
<dbReference type="Proteomes" id="UP000609879">
    <property type="component" value="Unassembled WGS sequence"/>
</dbReference>
<gene>
    <name evidence="2" type="ORF">Ade02nite_54370</name>
</gene>